<evidence type="ECO:0000256" key="1">
    <source>
        <dbReference type="SAM" id="MobiDB-lite"/>
    </source>
</evidence>
<feature type="region of interest" description="Disordered" evidence="1">
    <location>
        <begin position="216"/>
        <end position="289"/>
    </location>
</feature>
<organism evidence="2 3">
    <name type="scientific">Lithohypha guttulata</name>
    <dbReference type="NCBI Taxonomy" id="1690604"/>
    <lineage>
        <taxon>Eukaryota</taxon>
        <taxon>Fungi</taxon>
        <taxon>Dikarya</taxon>
        <taxon>Ascomycota</taxon>
        <taxon>Pezizomycotina</taxon>
        <taxon>Eurotiomycetes</taxon>
        <taxon>Chaetothyriomycetidae</taxon>
        <taxon>Chaetothyriales</taxon>
        <taxon>Trichomeriaceae</taxon>
        <taxon>Lithohypha</taxon>
    </lineage>
</organism>
<evidence type="ECO:0000313" key="3">
    <source>
        <dbReference type="Proteomes" id="UP001345013"/>
    </source>
</evidence>
<comment type="caution">
    <text evidence="2">The sequence shown here is derived from an EMBL/GenBank/DDBJ whole genome shotgun (WGS) entry which is preliminary data.</text>
</comment>
<gene>
    <name evidence="2" type="ORF">LTR24_001905</name>
</gene>
<dbReference type="EMBL" id="JAVRRG010000015">
    <property type="protein sequence ID" value="KAK5098084.1"/>
    <property type="molecule type" value="Genomic_DNA"/>
</dbReference>
<accession>A0ABR0KJ54</accession>
<name>A0ABR0KJ54_9EURO</name>
<sequence>MAQPTALFTCRYWAFGPAWYVLRIVCQADFSNQNPPAQTSTLVAEMSANLLIGILVVWPRRPTNEGLANRGFRATVAKDSHAGACPHDDMDLMSTKEANWRRYEHRKTGVSGMNQGRFNLEVAAAAAGAGFNTWNHDAVYNLIWEVKRVALRHCHGPVNPPPPRNPYYPDRYRPSGLGDNTSKKRPAPPSEPPATPSMKLGLKRTSLKRGFRAFRHTKSKKKLNARGAPYQADEAVNEAGTRENPVNLLLDGEEDGPPGKKQKLNSDIAGDIKPQQSGAQSHGDTSRLSGLNALTNTQRETQSGPLTQQTGSVSVVDGDLIEQDRMTGIAALSSRLSPSIPPSRGFAPAGSVTPVTRQLKLVRHELEIAAESMISCRGIMKKLFDDHGDLLNLEKTMPALTFLSKCLHVGEMEADKGVKHVDRVAKLISGG</sequence>
<protein>
    <submittedName>
        <fullName evidence="2">Uncharacterized protein</fullName>
    </submittedName>
</protein>
<reference evidence="2 3" key="1">
    <citation type="submission" date="2023-08" db="EMBL/GenBank/DDBJ databases">
        <title>Black Yeasts Isolated from many extreme environments.</title>
        <authorList>
            <person name="Coleine C."/>
            <person name="Stajich J.E."/>
            <person name="Selbmann L."/>
        </authorList>
    </citation>
    <scope>NUCLEOTIDE SEQUENCE [LARGE SCALE GENOMIC DNA]</scope>
    <source>
        <strain evidence="2 3">CCFEE 5885</strain>
    </source>
</reference>
<feature type="region of interest" description="Disordered" evidence="1">
    <location>
        <begin position="157"/>
        <end position="199"/>
    </location>
</feature>
<feature type="compositionally biased region" description="Polar residues" evidence="1">
    <location>
        <begin position="274"/>
        <end position="289"/>
    </location>
</feature>
<proteinExistence type="predicted"/>
<keyword evidence="3" id="KW-1185">Reference proteome</keyword>
<evidence type="ECO:0000313" key="2">
    <source>
        <dbReference type="EMBL" id="KAK5098084.1"/>
    </source>
</evidence>
<dbReference type="Proteomes" id="UP001345013">
    <property type="component" value="Unassembled WGS sequence"/>
</dbReference>